<dbReference type="SUPFAM" id="SSF53146">
    <property type="entry name" value="Nitrogenase accessory factor-like"/>
    <property type="match status" value="1"/>
</dbReference>
<dbReference type="InterPro" id="IPR003731">
    <property type="entry name" value="Di-Nase_FeMo-co_biosynth"/>
</dbReference>
<protein>
    <recommendedName>
        <fullName evidence="1">Dinitrogenase iron-molybdenum cofactor biosynthesis domain-containing protein</fullName>
    </recommendedName>
</protein>
<feature type="domain" description="Dinitrogenase iron-molybdenum cofactor biosynthesis" evidence="1">
    <location>
        <begin position="13"/>
        <end position="100"/>
    </location>
</feature>
<dbReference type="EMBL" id="LGYO01000017">
    <property type="protein sequence ID" value="KNZ42254.1"/>
    <property type="molecule type" value="Genomic_DNA"/>
</dbReference>
<organism evidence="2 3">
    <name type="scientific">Acetobacterium bakii</name>
    <dbReference type="NCBI Taxonomy" id="52689"/>
    <lineage>
        <taxon>Bacteria</taxon>
        <taxon>Bacillati</taxon>
        <taxon>Bacillota</taxon>
        <taxon>Clostridia</taxon>
        <taxon>Eubacteriales</taxon>
        <taxon>Eubacteriaceae</taxon>
        <taxon>Acetobacterium</taxon>
    </lineage>
</organism>
<evidence type="ECO:0000259" key="1">
    <source>
        <dbReference type="Pfam" id="PF02579"/>
    </source>
</evidence>
<gene>
    <name evidence="2" type="ORF">AKG39_07690</name>
</gene>
<dbReference type="OrthoDB" id="9807451at2"/>
<evidence type="ECO:0000313" key="2">
    <source>
        <dbReference type="EMBL" id="KNZ42254.1"/>
    </source>
</evidence>
<name>A0A0L6U172_9FIRM</name>
<dbReference type="Proteomes" id="UP000036873">
    <property type="component" value="Unassembled WGS sequence"/>
</dbReference>
<dbReference type="AlphaFoldDB" id="A0A0L6U172"/>
<dbReference type="PANTHER" id="PTHR42983:SF1">
    <property type="entry name" value="IRON-MOLYBDENUM PROTEIN"/>
    <property type="match status" value="1"/>
</dbReference>
<dbReference type="Pfam" id="PF02579">
    <property type="entry name" value="Nitro_FeMo-Co"/>
    <property type="match status" value="1"/>
</dbReference>
<accession>A0A0L6U172</accession>
<dbReference type="RefSeq" id="WP_050739801.1">
    <property type="nucleotide sequence ID" value="NZ_LGYO01000017.1"/>
</dbReference>
<dbReference type="InterPro" id="IPR036105">
    <property type="entry name" value="DiNase_FeMo-co_biosyn_sf"/>
</dbReference>
<reference evidence="3" key="1">
    <citation type="submission" date="2015-07" db="EMBL/GenBank/DDBJ databases">
        <title>Draft genome sequence of Acetobacterium bakii DSM 8293, a potential psychrophilic chemical producer through syngas fermentation.</title>
        <authorList>
            <person name="Song Y."/>
            <person name="Hwang S."/>
            <person name="Cho B.-K."/>
        </authorList>
    </citation>
    <scope>NUCLEOTIDE SEQUENCE [LARGE SCALE GENOMIC DNA]</scope>
    <source>
        <strain evidence="3">DSM 8239</strain>
    </source>
</reference>
<proteinExistence type="predicted"/>
<dbReference type="PANTHER" id="PTHR42983">
    <property type="entry name" value="DINITROGENASE IRON-MOLYBDENUM COFACTOR PROTEIN-RELATED"/>
    <property type="match status" value="1"/>
</dbReference>
<comment type="caution">
    <text evidence="2">The sequence shown here is derived from an EMBL/GenBank/DDBJ whole genome shotgun (WGS) entry which is preliminary data.</text>
</comment>
<sequence>MKIAITAAGKTMEDRVFGEFEKSPFLLIYETKDGSISEYENDFEKDLQGIEIATIIKNEDCEAVITGAIEEKAFYLIADVGITRFKGDGMTIHDAIKQVEARKLVLIRDFKGAGPNHHHHH</sequence>
<dbReference type="STRING" id="52689.AKG39_07690"/>
<keyword evidence="3" id="KW-1185">Reference proteome</keyword>
<evidence type="ECO:0000313" key="3">
    <source>
        <dbReference type="Proteomes" id="UP000036873"/>
    </source>
</evidence>
<dbReference type="Gene3D" id="3.30.420.130">
    <property type="entry name" value="Dinitrogenase iron-molybdenum cofactor biosynthesis domain"/>
    <property type="match status" value="1"/>
</dbReference>